<dbReference type="AlphaFoldDB" id="A0A2V1AV06"/>
<dbReference type="RefSeq" id="XP_025342890.1">
    <property type="nucleotide sequence ID" value="XM_025488228.1"/>
</dbReference>
<sequence length="230" mass="25872">MKRHPLLKNPVKWLQGAAKGHSAGLYDSSAYNLHDLTNNPFAQALADHRADHMVKRFPIGNMIQLVMKKIDGQYNIVPVLEKPKAGNNPANYVLNRASYIAHVQQTRFLPVPQKIRQRDKKLMGSIRVVEDFEGVHRKKLEEAIRSLLEQKQAGDGPGLRVLPGQRKIPGNGPVEWEGKVPRIYSTLVDEELFLPFDKNLELCQLLLKHAQFCDIQAPEGSESVSTKNAS</sequence>
<accession>A0A2V1AV06</accession>
<organism evidence="1 2">
    <name type="scientific">Candidozyma haemuli</name>
    <dbReference type="NCBI Taxonomy" id="45357"/>
    <lineage>
        <taxon>Eukaryota</taxon>
        <taxon>Fungi</taxon>
        <taxon>Dikarya</taxon>
        <taxon>Ascomycota</taxon>
        <taxon>Saccharomycotina</taxon>
        <taxon>Pichiomycetes</taxon>
        <taxon>Metschnikowiaceae</taxon>
        <taxon>Candidozyma</taxon>
    </lineage>
</organism>
<keyword evidence="2" id="KW-1185">Reference proteome</keyword>
<reference evidence="1 2" key="1">
    <citation type="submission" date="2017-12" db="EMBL/GenBank/DDBJ databases">
        <title>Genome Sequence of a Multidrug-Resistant Candida haemulonii Isolate from a Patient with Chronic Leg Ulcers in Israel.</title>
        <authorList>
            <person name="Chow N.A."/>
            <person name="Gade L."/>
            <person name="Batra D."/>
            <person name="Rowe L.A."/>
            <person name="Ben-Ami R."/>
            <person name="Loparev V.N."/>
            <person name="Litvintseva A.P."/>
        </authorList>
    </citation>
    <scope>NUCLEOTIDE SEQUENCE [LARGE SCALE GENOMIC DNA]</scope>
    <source>
        <strain evidence="1 2">B11899</strain>
    </source>
</reference>
<dbReference type="Proteomes" id="UP000244309">
    <property type="component" value="Unassembled WGS sequence"/>
</dbReference>
<name>A0A2V1AV06_9ASCO</name>
<comment type="caution">
    <text evidence="1">The sequence shown here is derived from an EMBL/GenBank/DDBJ whole genome shotgun (WGS) entry which is preliminary data.</text>
</comment>
<evidence type="ECO:0000313" key="1">
    <source>
        <dbReference type="EMBL" id="PVH21950.1"/>
    </source>
</evidence>
<gene>
    <name evidence="1" type="ORF">CXQ85_004615</name>
</gene>
<evidence type="ECO:0000313" key="2">
    <source>
        <dbReference type="Proteomes" id="UP000244309"/>
    </source>
</evidence>
<dbReference type="OrthoDB" id="4015782at2759"/>
<protein>
    <submittedName>
        <fullName evidence="1">Uncharacterized protein</fullName>
    </submittedName>
</protein>
<dbReference type="GeneID" id="37009945"/>
<dbReference type="VEuPathDB" id="FungiDB:CXQ85_004615"/>
<proteinExistence type="predicted"/>
<dbReference type="EMBL" id="PKFO01000006">
    <property type="protein sequence ID" value="PVH21950.1"/>
    <property type="molecule type" value="Genomic_DNA"/>
</dbReference>